<organism evidence="3 4">
    <name type="scientific">Zizania palustris</name>
    <name type="common">Northern wild rice</name>
    <dbReference type="NCBI Taxonomy" id="103762"/>
    <lineage>
        <taxon>Eukaryota</taxon>
        <taxon>Viridiplantae</taxon>
        <taxon>Streptophyta</taxon>
        <taxon>Embryophyta</taxon>
        <taxon>Tracheophyta</taxon>
        <taxon>Spermatophyta</taxon>
        <taxon>Magnoliopsida</taxon>
        <taxon>Liliopsida</taxon>
        <taxon>Poales</taxon>
        <taxon>Poaceae</taxon>
        <taxon>BOP clade</taxon>
        <taxon>Oryzoideae</taxon>
        <taxon>Oryzeae</taxon>
        <taxon>Zizaniinae</taxon>
        <taxon>Zizania</taxon>
    </lineage>
</organism>
<gene>
    <name evidence="3" type="ORF">GUJ93_ZPchr0012g21999</name>
</gene>
<keyword evidence="2" id="KW-0732">Signal</keyword>
<feature type="chain" id="PRO_5035187462" evidence="2">
    <location>
        <begin position="26"/>
        <end position="246"/>
    </location>
</feature>
<name>A0A8J6BVQ9_ZIZPA</name>
<feature type="signal peptide" evidence="2">
    <location>
        <begin position="1"/>
        <end position="25"/>
    </location>
</feature>
<accession>A0A8J6BVQ9</accession>
<evidence type="ECO:0000313" key="3">
    <source>
        <dbReference type="EMBL" id="KAG8092128.1"/>
    </source>
</evidence>
<feature type="compositionally biased region" description="Pro residues" evidence="1">
    <location>
        <begin position="60"/>
        <end position="69"/>
    </location>
</feature>
<evidence type="ECO:0000256" key="2">
    <source>
        <dbReference type="SAM" id="SignalP"/>
    </source>
</evidence>
<protein>
    <submittedName>
        <fullName evidence="3">Uncharacterized protein</fullName>
    </submittedName>
</protein>
<evidence type="ECO:0000256" key="1">
    <source>
        <dbReference type="SAM" id="MobiDB-lite"/>
    </source>
</evidence>
<sequence>MSMPRGPHSLFMASWWKGACVSCAALPLPPSPTIHDTIPTGHWSLSLSHSLSLSLLPKSLDPPPPPLPPSIAGGAEADARPKSREDQPTRRELLWGGGGLPRVLPRRPPLVCSARFHGIVSARRSCSRASSVRSGSGRAGSAYGGDLRRRLVVGERGAGAGGFAARARAPVARARGSVARPRAGEGKCGGGAWGIVTSVATSSALSCSSRSAATHPDPHVTVVDKRRCRQVKPYVQSYHPGRHLLV</sequence>
<keyword evidence="4" id="KW-1185">Reference proteome</keyword>
<feature type="region of interest" description="Disordered" evidence="1">
    <location>
        <begin position="57"/>
        <end position="98"/>
    </location>
</feature>
<reference evidence="3" key="1">
    <citation type="journal article" date="2021" name="bioRxiv">
        <title>Whole Genome Assembly and Annotation of Northern Wild Rice, Zizania palustris L., Supports a Whole Genome Duplication in the Zizania Genus.</title>
        <authorList>
            <person name="Haas M."/>
            <person name="Kono T."/>
            <person name="Macchietto M."/>
            <person name="Millas R."/>
            <person name="McGilp L."/>
            <person name="Shao M."/>
            <person name="Duquette J."/>
            <person name="Hirsch C.N."/>
            <person name="Kimball J."/>
        </authorList>
    </citation>
    <scope>NUCLEOTIDE SEQUENCE</scope>
    <source>
        <tissue evidence="3">Fresh leaf tissue</tissue>
    </source>
</reference>
<dbReference type="AlphaFoldDB" id="A0A8J6BVQ9"/>
<comment type="caution">
    <text evidence="3">The sequence shown here is derived from an EMBL/GenBank/DDBJ whole genome shotgun (WGS) entry which is preliminary data.</text>
</comment>
<dbReference type="Proteomes" id="UP000729402">
    <property type="component" value="Unassembled WGS sequence"/>
</dbReference>
<dbReference type="EMBL" id="JAAALK010000080">
    <property type="protein sequence ID" value="KAG8092128.1"/>
    <property type="molecule type" value="Genomic_DNA"/>
</dbReference>
<feature type="compositionally biased region" description="Basic and acidic residues" evidence="1">
    <location>
        <begin position="77"/>
        <end position="93"/>
    </location>
</feature>
<proteinExistence type="predicted"/>
<evidence type="ECO:0000313" key="4">
    <source>
        <dbReference type="Proteomes" id="UP000729402"/>
    </source>
</evidence>
<reference evidence="3" key="2">
    <citation type="submission" date="2021-02" db="EMBL/GenBank/DDBJ databases">
        <authorList>
            <person name="Kimball J.A."/>
            <person name="Haas M.W."/>
            <person name="Macchietto M."/>
            <person name="Kono T."/>
            <person name="Duquette J."/>
            <person name="Shao M."/>
        </authorList>
    </citation>
    <scope>NUCLEOTIDE SEQUENCE</scope>
    <source>
        <tissue evidence="3">Fresh leaf tissue</tissue>
    </source>
</reference>